<feature type="transmembrane region" description="Helical" evidence="10">
    <location>
        <begin position="735"/>
        <end position="753"/>
    </location>
</feature>
<gene>
    <name evidence="11" type="ORF">PGQ11_014854</name>
</gene>
<organism evidence="11 12">
    <name type="scientific">Apiospora arundinis</name>
    <dbReference type="NCBI Taxonomy" id="335852"/>
    <lineage>
        <taxon>Eukaryota</taxon>
        <taxon>Fungi</taxon>
        <taxon>Dikarya</taxon>
        <taxon>Ascomycota</taxon>
        <taxon>Pezizomycotina</taxon>
        <taxon>Sordariomycetes</taxon>
        <taxon>Xylariomycetidae</taxon>
        <taxon>Amphisphaeriales</taxon>
        <taxon>Apiosporaceae</taxon>
        <taxon>Apiospora</taxon>
    </lineage>
</organism>
<evidence type="ECO:0000256" key="9">
    <source>
        <dbReference type="SAM" id="MobiDB-lite"/>
    </source>
</evidence>
<evidence type="ECO:0000256" key="10">
    <source>
        <dbReference type="SAM" id="Phobius"/>
    </source>
</evidence>
<keyword evidence="5" id="KW-0571">Peptide transport</keyword>
<feature type="compositionally biased region" description="Basic residues" evidence="9">
    <location>
        <begin position="516"/>
        <end position="526"/>
    </location>
</feature>
<feature type="transmembrane region" description="Helical" evidence="10">
    <location>
        <begin position="559"/>
        <end position="581"/>
    </location>
</feature>
<feature type="transmembrane region" description="Helical" evidence="10">
    <location>
        <begin position="773"/>
        <end position="801"/>
    </location>
</feature>
<evidence type="ECO:0000256" key="7">
    <source>
        <dbReference type="ARBA" id="ARBA00022989"/>
    </source>
</evidence>
<comment type="caution">
    <text evidence="11">The sequence shown here is derived from an EMBL/GenBank/DDBJ whole genome shotgun (WGS) entry which is preliminary data.</text>
</comment>
<evidence type="ECO:0000256" key="6">
    <source>
        <dbReference type="ARBA" id="ARBA00022927"/>
    </source>
</evidence>
<evidence type="ECO:0000256" key="4">
    <source>
        <dbReference type="ARBA" id="ARBA00022692"/>
    </source>
</evidence>
<dbReference type="NCBIfam" id="TIGR00728">
    <property type="entry name" value="OPT_sfam"/>
    <property type="match status" value="1"/>
</dbReference>
<reference evidence="11 12" key="1">
    <citation type="journal article" date="2024" name="IMA Fungus">
        <title>Apiospora arundinis, a panoply of carbohydrate-active enzymes and secondary metabolites.</title>
        <authorList>
            <person name="Sorensen T."/>
            <person name="Petersen C."/>
            <person name="Muurmann A.T."/>
            <person name="Christiansen J.V."/>
            <person name="Brundto M.L."/>
            <person name="Overgaard C.K."/>
            <person name="Boysen A.T."/>
            <person name="Wollenberg R.D."/>
            <person name="Larsen T.O."/>
            <person name="Sorensen J.L."/>
            <person name="Nielsen K.L."/>
            <person name="Sondergaard T.E."/>
        </authorList>
    </citation>
    <scope>NUCLEOTIDE SEQUENCE [LARGE SCALE GENOMIC DNA]</scope>
    <source>
        <strain evidence="11 12">AAU 773</strain>
    </source>
</reference>
<keyword evidence="12" id="KW-1185">Reference proteome</keyword>
<dbReference type="Proteomes" id="UP001390339">
    <property type="component" value="Unassembled WGS sequence"/>
</dbReference>
<keyword evidence="6" id="KW-0653">Protein transport</keyword>
<feature type="compositionally biased region" description="Polar residues" evidence="9">
    <location>
        <begin position="13"/>
        <end position="24"/>
    </location>
</feature>
<keyword evidence="3" id="KW-0813">Transport</keyword>
<name>A0ABR2HJI3_9PEZI</name>
<protein>
    <submittedName>
        <fullName evidence="11">Opt oligopeptide transporter</fullName>
    </submittedName>
</protein>
<feature type="region of interest" description="Disordered" evidence="9">
    <location>
        <begin position="516"/>
        <end position="538"/>
    </location>
</feature>
<evidence type="ECO:0000256" key="8">
    <source>
        <dbReference type="ARBA" id="ARBA00023136"/>
    </source>
</evidence>
<feature type="transmembrane region" description="Helical" evidence="10">
    <location>
        <begin position="587"/>
        <end position="605"/>
    </location>
</feature>
<evidence type="ECO:0000256" key="2">
    <source>
        <dbReference type="ARBA" id="ARBA00008807"/>
    </source>
</evidence>
<feature type="transmembrane region" description="Helical" evidence="10">
    <location>
        <begin position="476"/>
        <end position="495"/>
    </location>
</feature>
<feature type="transmembrane region" description="Helical" evidence="10">
    <location>
        <begin position="703"/>
        <end position="723"/>
    </location>
</feature>
<feature type="transmembrane region" description="Helical" evidence="10">
    <location>
        <begin position="813"/>
        <end position="836"/>
    </location>
</feature>
<keyword evidence="7 10" id="KW-1133">Transmembrane helix</keyword>
<dbReference type="PANTHER" id="PTHR22601">
    <property type="entry name" value="ISP4 LIKE PROTEIN"/>
    <property type="match status" value="1"/>
</dbReference>
<keyword evidence="4 10" id="KW-0812">Transmembrane</keyword>
<dbReference type="Pfam" id="PF03169">
    <property type="entry name" value="OPT"/>
    <property type="match status" value="1"/>
</dbReference>
<evidence type="ECO:0000256" key="5">
    <source>
        <dbReference type="ARBA" id="ARBA00022856"/>
    </source>
</evidence>
<feature type="transmembrane region" description="Helical" evidence="10">
    <location>
        <begin position="669"/>
        <end position="691"/>
    </location>
</feature>
<evidence type="ECO:0000313" key="11">
    <source>
        <dbReference type="EMBL" id="KAK8848374.1"/>
    </source>
</evidence>
<proteinExistence type="inferred from homology"/>
<feature type="compositionally biased region" description="Basic and acidic residues" evidence="9">
    <location>
        <begin position="25"/>
        <end position="34"/>
    </location>
</feature>
<accession>A0ABR2HJI3</accession>
<dbReference type="InterPro" id="IPR004648">
    <property type="entry name" value="Oligpept_transpt"/>
</dbReference>
<evidence type="ECO:0000256" key="3">
    <source>
        <dbReference type="ARBA" id="ARBA00022448"/>
    </source>
</evidence>
<evidence type="ECO:0000313" key="12">
    <source>
        <dbReference type="Proteomes" id="UP001390339"/>
    </source>
</evidence>
<sequence>MSCVIEKTEAVMSPSSSDGVSLNRETSDEMKRGDSVNKSVDVAIEHEFVMTDDDYAQAKIVADRMSLAEVKALMEDVLKMHDHDPNFPIAIIEKIRQFLGNEAVSRHPEQHEELVYEMKLEAALITNNSPYAEVRSVVSNRDDPEMPCGTIRAWVIGLFFAAILGFINQFFSVRQPAIQLMANVAQLLSFPIGKAWERFMPHATVFGLPLNPGHFSKKEHMLITIMANVGYQAPYTANIIWVQKLPNYYNQAWAGDFGYQILLALGTNFIGYGMAGIARRFLVYPSYCVWPASLVTIALNQSFHTEGNSPVQGWFRKVYTMSRYRYFLLAFGGMFLYYWFPYYIFQALSIFSWMTWIAPDNVNLAAITGWNNGLGLNPVSTFDWNTLTAYDGTDPLMVPFFSTCNKVVGSLLAVPAVAALWYSNAWHTGYLPINSNRVFDNTGAPYNVSRITDSHGMLDVDKYQAYSPAYMAAGNLVIYIAFFALYTASLTYIALNHWFEVTMGFKNLFNSFRRRRRRRRSSKSTRKGGQEGDAADETRGRYQDVHNRLMRRYPEVPEWWYAVCLVVAIAFGVAGVAAYPTQATPGVVFYGLVLCLVFIIPVGIIKSMTGVEVTLNVLAEFIGGAFVPGNATSLNFFKSFGYVTCAHAVWFANDLKLAHYIKIPPRQTFWAQMCATLVSTVVCTAILNFQMGLAGVCTAEAPFRFTCPGINTFFTASVLWGTIGPRRVFGAGGTYTATLVGWPLGVGVAAAMYGAQRAFPGCSFLRQMHPVALLYGAMFLAPYNVGYLLPCLPIAYVSWVYTKRRYLGFWSKYNFVTSAAFSVGVALTGLVCFFSLQYTGVELKWWGNEVIYQGCEETACTLYQVPEGGHFGPGVGDFF</sequence>
<dbReference type="NCBIfam" id="TIGR00727">
    <property type="entry name" value="ISP4_OPT"/>
    <property type="match status" value="1"/>
</dbReference>
<feature type="region of interest" description="Disordered" evidence="9">
    <location>
        <begin position="7"/>
        <end position="34"/>
    </location>
</feature>
<evidence type="ECO:0000256" key="1">
    <source>
        <dbReference type="ARBA" id="ARBA00004141"/>
    </source>
</evidence>
<dbReference type="InterPro" id="IPR004813">
    <property type="entry name" value="OPT"/>
</dbReference>
<comment type="subcellular location">
    <subcellularLocation>
        <location evidence="1">Membrane</location>
        <topology evidence="1">Multi-pass membrane protein</topology>
    </subcellularLocation>
</comment>
<keyword evidence="8 10" id="KW-0472">Membrane</keyword>
<comment type="similarity">
    <text evidence="2">Belongs to the oligopeptide OPT transporter family.</text>
</comment>
<feature type="transmembrane region" description="Helical" evidence="10">
    <location>
        <begin position="151"/>
        <end position="171"/>
    </location>
</feature>
<feature type="transmembrane region" description="Helical" evidence="10">
    <location>
        <begin position="326"/>
        <end position="345"/>
    </location>
</feature>
<dbReference type="EMBL" id="JAPCWZ010000010">
    <property type="protein sequence ID" value="KAK8848374.1"/>
    <property type="molecule type" value="Genomic_DNA"/>
</dbReference>